<organism evidence="1 2">
    <name type="scientific">Clavispora lusitaniae</name>
    <name type="common">Candida lusitaniae</name>
    <dbReference type="NCBI Taxonomy" id="36911"/>
    <lineage>
        <taxon>Eukaryota</taxon>
        <taxon>Fungi</taxon>
        <taxon>Dikarya</taxon>
        <taxon>Ascomycota</taxon>
        <taxon>Saccharomycotina</taxon>
        <taxon>Pichiomycetes</taxon>
        <taxon>Metschnikowiaceae</taxon>
        <taxon>Clavispora</taxon>
    </lineage>
</organism>
<dbReference type="KEGG" id="clus:A9F13_02g02761"/>
<dbReference type="AlphaFoldDB" id="A0AA91T3I6"/>
<comment type="caution">
    <text evidence="1">The sequence shown here is derived from an EMBL/GenBank/DDBJ whole genome shotgun (WGS) entry which is preliminary data.</text>
</comment>
<accession>A0AA91T3I6</accession>
<reference evidence="1 2" key="1">
    <citation type="submission" date="2017-04" db="EMBL/GenBank/DDBJ databases">
        <title>Draft genome of the yeast Clavispora lusitaniae type strain CBS 6936.</title>
        <authorList>
            <person name="Durrens P."/>
            <person name="Klopp C."/>
            <person name="Biteau N."/>
            <person name="Fitton-Ouhabi V."/>
            <person name="Dementhon K."/>
            <person name="Accoceberry I."/>
            <person name="Sherman D.J."/>
            <person name="Noel T."/>
        </authorList>
    </citation>
    <scope>NUCLEOTIDE SEQUENCE [LARGE SCALE GENOMIC DNA]</scope>
    <source>
        <strain evidence="1 2">CBS 6936</strain>
    </source>
</reference>
<evidence type="ECO:0000313" key="1">
    <source>
        <dbReference type="EMBL" id="OVF10458.1"/>
    </source>
</evidence>
<sequence>MDEDSYERLFFKVGPWSRARPGPRRTELGWERDWQEKKRWKEAAAVATTKEQEEEKKRVLVESVLVPKQILRIGENIAHTDLMVSASATTISVSE</sequence>
<dbReference type="EMBL" id="LYUB02000002">
    <property type="protein sequence ID" value="OVF10458.1"/>
    <property type="molecule type" value="Genomic_DNA"/>
</dbReference>
<gene>
    <name evidence="1" type="ORF">A9F13_02g02761</name>
</gene>
<dbReference type="Proteomes" id="UP000195602">
    <property type="component" value="Unassembled WGS sequence"/>
</dbReference>
<name>A0AA91T3I6_CLALS</name>
<evidence type="ECO:0000313" key="2">
    <source>
        <dbReference type="Proteomes" id="UP000195602"/>
    </source>
</evidence>
<proteinExistence type="predicted"/>
<protein>
    <submittedName>
        <fullName evidence="1">Uncharacterized protein</fullName>
    </submittedName>
</protein>